<feature type="transmembrane region" description="Helical" evidence="7">
    <location>
        <begin position="94"/>
        <end position="115"/>
    </location>
</feature>
<dbReference type="Pfam" id="PF00528">
    <property type="entry name" value="BPD_transp_1"/>
    <property type="match status" value="1"/>
</dbReference>
<keyword evidence="9" id="KW-1185">Reference proteome</keyword>
<keyword evidence="3" id="KW-1003">Cell membrane</keyword>
<dbReference type="PANTHER" id="PTHR30151:SF25">
    <property type="entry name" value="TAURINE TRANSPORT SYSTEM PERMEASE PROTEIN TAUC"/>
    <property type="match status" value="1"/>
</dbReference>
<proteinExistence type="inferred from homology"/>
<evidence type="ECO:0000256" key="4">
    <source>
        <dbReference type="ARBA" id="ARBA00022692"/>
    </source>
</evidence>
<accession>A0A9E7CRD1</accession>
<dbReference type="RefSeq" id="WP_021298570.1">
    <property type="nucleotide sequence ID" value="NZ_AURB01000196.1"/>
</dbReference>
<evidence type="ECO:0000256" key="7">
    <source>
        <dbReference type="RuleBase" id="RU363032"/>
    </source>
</evidence>
<feature type="transmembrane region" description="Helical" evidence="7">
    <location>
        <begin position="32"/>
        <end position="50"/>
    </location>
</feature>
<dbReference type="STRING" id="1356854.N007_17190"/>
<dbReference type="eggNOG" id="COG0600">
    <property type="taxonomic scope" value="Bacteria"/>
</dbReference>
<dbReference type="SUPFAM" id="SSF161098">
    <property type="entry name" value="MetI-like"/>
    <property type="match status" value="1"/>
</dbReference>
<evidence type="ECO:0000256" key="1">
    <source>
        <dbReference type="ARBA" id="ARBA00004651"/>
    </source>
</evidence>
<dbReference type="AlphaFoldDB" id="T0CUX0"/>
<keyword evidence="5 7" id="KW-1133">Transmembrane helix</keyword>
<keyword evidence="6 7" id="KW-0472">Membrane</keyword>
<keyword evidence="2 7" id="KW-0813">Transport</keyword>
<feature type="transmembrane region" description="Helical" evidence="7">
    <location>
        <begin position="218"/>
        <end position="239"/>
    </location>
</feature>
<protein>
    <submittedName>
        <fullName evidence="8">ABC transporter permease</fullName>
    </submittedName>
</protein>
<organism evidence="8 9">
    <name type="scientific">Alicyclobacillus acidoterrestris (strain ATCC 49025 / DSM 3922 / CIP 106132 / NCIMB 13137 / GD3B)</name>
    <dbReference type="NCBI Taxonomy" id="1356854"/>
    <lineage>
        <taxon>Bacteria</taxon>
        <taxon>Bacillati</taxon>
        <taxon>Bacillota</taxon>
        <taxon>Bacilli</taxon>
        <taxon>Bacillales</taxon>
        <taxon>Alicyclobacillaceae</taxon>
        <taxon>Alicyclobacillus</taxon>
    </lineage>
</organism>
<dbReference type="Gene3D" id="1.10.3720.10">
    <property type="entry name" value="MetI-like"/>
    <property type="match status" value="1"/>
</dbReference>
<dbReference type="FunFam" id="1.10.3720.10:FF:000003">
    <property type="entry name" value="Aliphatic sulfonate ABC transporter permease"/>
    <property type="match status" value="1"/>
</dbReference>
<reference evidence="9" key="1">
    <citation type="journal article" date="2022" name="G3 (Bethesda)">
        <title>Unveiling the complete genome sequence of Alicyclobacillus acidoterrestris DSM 3922T, a taint-producing strain.</title>
        <authorList>
            <person name="Leonardo I.C."/>
            <person name="Barreto Crespo M.T."/>
            <person name="Gaspar F.B."/>
        </authorList>
    </citation>
    <scope>NUCLEOTIDE SEQUENCE [LARGE SCALE GENOMIC DNA]</scope>
    <source>
        <strain evidence="9">DSM 3922</strain>
    </source>
</reference>
<dbReference type="PROSITE" id="PS50928">
    <property type="entry name" value="ABC_TM1"/>
    <property type="match status" value="1"/>
</dbReference>
<evidence type="ECO:0000313" key="8">
    <source>
        <dbReference type="EMBL" id="UNO47680.1"/>
    </source>
</evidence>
<dbReference type="InterPro" id="IPR000515">
    <property type="entry name" value="MetI-like"/>
</dbReference>
<feature type="transmembrane region" description="Helical" evidence="7">
    <location>
        <begin position="195"/>
        <end position="212"/>
    </location>
</feature>
<evidence type="ECO:0000256" key="3">
    <source>
        <dbReference type="ARBA" id="ARBA00022475"/>
    </source>
</evidence>
<evidence type="ECO:0000256" key="2">
    <source>
        <dbReference type="ARBA" id="ARBA00022448"/>
    </source>
</evidence>
<comment type="subcellular location">
    <subcellularLocation>
        <location evidence="1 7">Cell membrane</location>
        <topology evidence="1 7">Multi-pass membrane protein</topology>
    </subcellularLocation>
</comment>
<dbReference type="GO" id="GO:0005886">
    <property type="term" value="C:plasma membrane"/>
    <property type="evidence" value="ECO:0007669"/>
    <property type="project" value="UniProtKB-SubCell"/>
</dbReference>
<dbReference type="GO" id="GO:0010438">
    <property type="term" value="P:cellular response to sulfur starvation"/>
    <property type="evidence" value="ECO:0007669"/>
    <property type="project" value="TreeGrafter"/>
</dbReference>
<evidence type="ECO:0000256" key="6">
    <source>
        <dbReference type="ARBA" id="ARBA00023136"/>
    </source>
</evidence>
<accession>T0CUX0</accession>
<evidence type="ECO:0000313" key="9">
    <source>
        <dbReference type="Proteomes" id="UP000829401"/>
    </source>
</evidence>
<dbReference type="PANTHER" id="PTHR30151">
    <property type="entry name" value="ALKANE SULFONATE ABC TRANSPORTER-RELATED, MEMBRANE SUBUNIT"/>
    <property type="match status" value="1"/>
</dbReference>
<gene>
    <name evidence="8" type="ORF">K1I37_13370</name>
</gene>
<dbReference type="GO" id="GO:0042918">
    <property type="term" value="P:alkanesulfonate transmembrane transport"/>
    <property type="evidence" value="ECO:0007669"/>
    <property type="project" value="UniProtKB-ARBA"/>
</dbReference>
<dbReference type="EMBL" id="CP080467">
    <property type="protein sequence ID" value="UNO47680.1"/>
    <property type="molecule type" value="Genomic_DNA"/>
</dbReference>
<comment type="similarity">
    <text evidence="7">Belongs to the binding-protein-dependent transport system permease family.</text>
</comment>
<sequence>MQLKTGVQHQDSVQVSAVSELSFSRRSDIRRFWSLKLLPLVVLVGMLAAWELMTKLVSPMVVPSPWMVLKTLEMLLSVGYAGQPFSMDVWISTVRIVTGFVVAVVIGIPVGMLMASNEFAFQIIDPILQFIRPVPPLAYIPLLVVWFGIGEVSKDILIMLGTIPIIIINTVAGVRATPIERIRVAQCLGASRIQQFWFVIFPSTLPAVFTAMRVANGAAWTCLVAAEMIASSAGLGWLIQNAGQELQIAVIFVGIVAIGVLGYLMELAIRLLERLVIPWKN</sequence>
<dbReference type="CDD" id="cd06261">
    <property type="entry name" value="TM_PBP2"/>
    <property type="match status" value="1"/>
</dbReference>
<dbReference type="Proteomes" id="UP000829401">
    <property type="component" value="Chromosome"/>
</dbReference>
<feature type="transmembrane region" description="Helical" evidence="7">
    <location>
        <begin position="127"/>
        <end position="150"/>
    </location>
</feature>
<dbReference type="InterPro" id="IPR035906">
    <property type="entry name" value="MetI-like_sf"/>
</dbReference>
<evidence type="ECO:0000256" key="5">
    <source>
        <dbReference type="ARBA" id="ARBA00022989"/>
    </source>
</evidence>
<name>T0CUX0_ALIAG</name>
<keyword evidence="4 7" id="KW-0812">Transmembrane</keyword>
<dbReference type="KEGG" id="aaco:K1I37_13370"/>
<feature type="transmembrane region" description="Helical" evidence="7">
    <location>
        <begin position="156"/>
        <end position="174"/>
    </location>
</feature>
<feature type="transmembrane region" description="Helical" evidence="7">
    <location>
        <begin position="246"/>
        <end position="265"/>
    </location>
</feature>